<evidence type="ECO:0000313" key="3">
    <source>
        <dbReference type="Proteomes" id="UP000298416"/>
    </source>
</evidence>
<dbReference type="InterPro" id="IPR012340">
    <property type="entry name" value="NA-bd_OB-fold"/>
</dbReference>
<evidence type="ECO:0000313" key="2">
    <source>
        <dbReference type="EMBL" id="KAG6430136.1"/>
    </source>
</evidence>
<dbReference type="EMBL" id="PNBA02000003">
    <property type="protein sequence ID" value="KAG6430136.1"/>
    <property type="molecule type" value="Genomic_DNA"/>
</dbReference>
<protein>
    <recommendedName>
        <fullName evidence="1">Replication protein A 70 kDa DNA-binding subunit B/D first OB fold domain-containing protein</fullName>
    </recommendedName>
</protein>
<dbReference type="PANTHER" id="PTHR47165:SF4">
    <property type="entry name" value="OS03G0429900 PROTEIN"/>
    <property type="match status" value="1"/>
</dbReference>
<gene>
    <name evidence="2" type="ORF">SASPL_108198</name>
</gene>
<keyword evidence="3" id="KW-1185">Reference proteome</keyword>
<dbReference type="Pfam" id="PF02721">
    <property type="entry name" value="DUF223"/>
    <property type="match status" value="1"/>
</dbReference>
<name>A0A8X9A780_SALSN</name>
<accession>A0A8X9A780</accession>
<comment type="caution">
    <text evidence="2">The sequence shown here is derived from an EMBL/GenBank/DDBJ whole genome shotgun (WGS) entry which is preliminary data.</text>
</comment>
<dbReference type="SUPFAM" id="SSF50249">
    <property type="entry name" value="Nucleic acid-binding proteins"/>
    <property type="match status" value="1"/>
</dbReference>
<feature type="domain" description="Replication protein A 70 kDa DNA-binding subunit B/D first OB fold" evidence="1">
    <location>
        <begin position="6"/>
        <end position="105"/>
    </location>
</feature>
<dbReference type="PANTHER" id="PTHR47165">
    <property type="entry name" value="OS03G0429900 PROTEIN"/>
    <property type="match status" value="1"/>
</dbReference>
<dbReference type="InterPro" id="IPR003871">
    <property type="entry name" value="RFA1B/D_OB_1st"/>
</dbReference>
<reference evidence="2" key="1">
    <citation type="submission" date="2018-01" db="EMBL/GenBank/DDBJ databases">
        <authorList>
            <person name="Mao J.F."/>
        </authorList>
    </citation>
    <scope>NUCLEOTIDE SEQUENCE</scope>
    <source>
        <strain evidence="2">Huo1</strain>
        <tissue evidence="2">Leaf</tissue>
    </source>
</reference>
<dbReference type="Proteomes" id="UP000298416">
    <property type="component" value="Unassembled WGS sequence"/>
</dbReference>
<proteinExistence type="predicted"/>
<dbReference type="CDD" id="cd04480">
    <property type="entry name" value="RPA1_DBD_A_like"/>
    <property type="match status" value="1"/>
</dbReference>
<sequence length="293" mass="33947">MSPFVTCLNNLSKAITTSTIKVRCVRRYEGVPEDKNDNNLECVLHDDVGTRIQASFTNNIMQKMASPLREGGVFYIKNFLVQSNTLKNKATNHQFRLVMNSYTEMFEVKDLAFPRMMFSFKPFPEISQMRHYDETSFFDVIGVITNPGRVLNQSNYVRPVLRRLRQRIISLTVHYVLPMEDIAKEIEKKLVGQSVLFKLQFRNQLEYYKSYPHTVNKVCIIPHVVEKYTPQKLGSQEVRKELKLSDLIFGSDLPEVYQKSIVTPDLSSLTNEIILNATLKALLRDAWRMILNA</sequence>
<dbReference type="Gene3D" id="2.40.50.140">
    <property type="entry name" value="Nucleic acid-binding proteins"/>
    <property type="match status" value="1"/>
</dbReference>
<organism evidence="2">
    <name type="scientific">Salvia splendens</name>
    <name type="common">Scarlet sage</name>
    <dbReference type="NCBI Taxonomy" id="180675"/>
    <lineage>
        <taxon>Eukaryota</taxon>
        <taxon>Viridiplantae</taxon>
        <taxon>Streptophyta</taxon>
        <taxon>Embryophyta</taxon>
        <taxon>Tracheophyta</taxon>
        <taxon>Spermatophyta</taxon>
        <taxon>Magnoliopsida</taxon>
        <taxon>eudicotyledons</taxon>
        <taxon>Gunneridae</taxon>
        <taxon>Pentapetalae</taxon>
        <taxon>asterids</taxon>
        <taxon>lamiids</taxon>
        <taxon>Lamiales</taxon>
        <taxon>Lamiaceae</taxon>
        <taxon>Nepetoideae</taxon>
        <taxon>Mentheae</taxon>
        <taxon>Salviinae</taxon>
        <taxon>Salvia</taxon>
        <taxon>Salvia subgen. Calosphace</taxon>
        <taxon>core Calosphace</taxon>
    </lineage>
</organism>
<dbReference type="AlphaFoldDB" id="A0A8X9A780"/>
<reference evidence="2" key="2">
    <citation type="submission" date="2020-08" db="EMBL/GenBank/DDBJ databases">
        <title>Plant Genome Project.</title>
        <authorList>
            <person name="Zhang R.-G."/>
        </authorList>
    </citation>
    <scope>NUCLEOTIDE SEQUENCE</scope>
    <source>
        <strain evidence="2">Huo1</strain>
        <tissue evidence="2">Leaf</tissue>
    </source>
</reference>
<evidence type="ECO:0000259" key="1">
    <source>
        <dbReference type="Pfam" id="PF02721"/>
    </source>
</evidence>